<dbReference type="PANTHER" id="PTHR35936:SF17">
    <property type="entry name" value="ARGININE-BINDING EXTRACELLULAR PROTEIN ARTP"/>
    <property type="match status" value="1"/>
</dbReference>
<name>A0A6M7WMJ9_RHILI</name>
<dbReference type="PANTHER" id="PTHR35936">
    <property type="entry name" value="MEMBRANE-BOUND LYTIC MUREIN TRANSGLYCOSYLASE F"/>
    <property type="match status" value="1"/>
</dbReference>
<dbReference type="Proteomes" id="UP000503017">
    <property type="component" value="Chromosome"/>
</dbReference>
<dbReference type="InterPro" id="IPR001638">
    <property type="entry name" value="Solute-binding_3/MltF_N"/>
</dbReference>
<accession>A0A6M7WMJ9</accession>
<dbReference type="EMBL" id="CP033367">
    <property type="protein sequence ID" value="QKD00341.1"/>
    <property type="molecule type" value="Genomic_DNA"/>
</dbReference>
<evidence type="ECO:0000256" key="2">
    <source>
        <dbReference type="SAM" id="SignalP"/>
    </source>
</evidence>
<evidence type="ECO:0000313" key="4">
    <source>
        <dbReference type="EMBL" id="QKD00341.1"/>
    </source>
</evidence>
<dbReference type="SUPFAM" id="SSF53850">
    <property type="entry name" value="Periplasmic binding protein-like II"/>
    <property type="match status" value="1"/>
</dbReference>
<keyword evidence="1 2" id="KW-0732">Signal</keyword>
<dbReference type="AlphaFoldDB" id="A0A6M7WMJ9"/>
<gene>
    <name evidence="4" type="ORF">EB235_01700</name>
</gene>
<feature type="domain" description="Solute-binding protein family 3/N-terminal" evidence="3">
    <location>
        <begin position="28"/>
        <end position="256"/>
    </location>
</feature>
<evidence type="ECO:0000259" key="3">
    <source>
        <dbReference type="SMART" id="SM00062"/>
    </source>
</evidence>
<organism evidence="4 5">
    <name type="scientific">Mesorhizobium loti R88b</name>
    <dbReference type="NCBI Taxonomy" id="935548"/>
    <lineage>
        <taxon>Bacteria</taxon>
        <taxon>Pseudomonadati</taxon>
        <taxon>Pseudomonadota</taxon>
        <taxon>Alphaproteobacteria</taxon>
        <taxon>Hyphomicrobiales</taxon>
        <taxon>Phyllobacteriaceae</taxon>
        <taxon>Mesorhizobium</taxon>
    </lineage>
</organism>
<evidence type="ECO:0000256" key="1">
    <source>
        <dbReference type="ARBA" id="ARBA00022729"/>
    </source>
</evidence>
<proteinExistence type="predicted"/>
<feature type="chain" id="PRO_5026699129" evidence="2">
    <location>
        <begin position="25"/>
        <end position="266"/>
    </location>
</feature>
<evidence type="ECO:0000313" key="5">
    <source>
        <dbReference type="Proteomes" id="UP000503017"/>
    </source>
</evidence>
<sequence length="266" mass="28237">MKTVLKTFAAALLLGVAAMGVAKADPVKIGVAAEPYPPFTSPDASGKWVGWEIEFIDAVCAEEKLDCVITPVAWDGIIPALTTKKIDLIVSSMSITAEREKTIDFSDKYYNTPTAIIGPKDQKFGPGPDDLKGKVIGVQVSTVHAVYAKKHFGATASEIKEYQTQDEANNDLAAGRLDAVQADSIALGEFLKSDQGKACCDLKGMVAPDDEVLGPGVGAGVRKEDTDLKAKINAGIKAIRSNGKYDEISKKYFDFDIYGGGGAQSN</sequence>
<dbReference type="Pfam" id="PF00497">
    <property type="entry name" value="SBP_bac_3"/>
    <property type="match status" value="1"/>
</dbReference>
<feature type="signal peptide" evidence="2">
    <location>
        <begin position="1"/>
        <end position="24"/>
    </location>
</feature>
<dbReference type="RefSeq" id="WP_027032678.1">
    <property type="nucleotide sequence ID" value="NZ_CP033367.1"/>
</dbReference>
<protein>
    <submittedName>
        <fullName evidence="4">Amino acid ABC transporter</fullName>
    </submittedName>
</protein>
<dbReference type="Gene3D" id="3.40.190.10">
    <property type="entry name" value="Periplasmic binding protein-like II"/>
    <property type="match status" value="2"/>
</dbReference>
<reference evidence="4 5" key="1">
    <citation type="submission" date="2018-10" db="EMBL/GenBank/DDBJ databases">
        <authorList>
            <person name="Perry B.J."/>
            <person name="Sullivan J.T."/>
            <person name="Murphy R.J.T."/>
            <person name="Ramsay J.P."/>
            <person name="Ronson C.W."/>
        </authorList>
    </citation>
    <scope>NUCLEOTIDE SEQUENCE [LARGE SCALE GENOMIC DNA]</scope>
    <source>
        <strain evidence="4 5">R88b</strain>
    </source>
</reference>
<dbReference type="SMART" id="SM00062">
    <property type="entry name" value="PBPb"/>
    <property type="match status" value="1"/>
</dbReference>